<name>A0A6G1JH32_9PLEO</name>
<proteinExistence type="predicted"/>
<gene>
    <name evidence="1" type="ORF">K458DRAFT_400230</name>
</gene>
<protein>
    <submittedName>
        <fullName evidence="1">Uncharacterized protein</fullName>
    </submittedName>
</protein>
<organism evidence="1 2">
    <name type="scientific">Lentithecium fluviatile CBS 122367</name>
    <dbReference type="NCBI Taxonomy" id="1168545"/>
    <lineage>
        <taxon>Eukaryota</taxon>
        <taxon>Fungi</taxon>
        <taxon>Dikarya</taxon>
        <taxon>Ascomycota</taxon>
        <taxon>Pezizomycotina</taxon>
        <taxon>Dothideomycetes</taxon>
        <taxon>Pleosporomycetidae</taxon>
        <taxon>Pleosporales</taxon>
        <taxon>Massarineae</taxon>
        <taxon>Lentitheciaceae</taxon>
        <taxon>Lentithecium</taxon>
    </lineage>
</organism>
<reference evidence="1" key="1">
    <citation type="journal article" date="2020" name="Stud. Mycol.">
        <title>101 Dothideomycetes genomes: a test case for predicting lifestyles and emergence of pathogens.</title>
        <authorList>
            <person name="Haridas S."/>
            <person name="Albert R."/>
            <person name="Binder M."/>
            <person name="Bloem J."/>
            <person name="Labutti K."/>
            <person name="Salamov A."/>
            <person name="Andreopoulos B."/>
            <person name="Baker S."/>
            <person name="Barry K."/>
            <person name="Bills G."/>
            <person name="Bluhm B."/>
            <person name="Cannon C."/>
            <person name="Castanera R."/>
            <person name="Culley D."/>
            <person name="Daum C."/>
            <person name="Ezra D."/>
            <person name="Gonzalez J."/>
            <person name="Henrissat B."/>
            <person name="Kuo A."/>
            <person name="Liang C."/>
            <person name="Lipzen A."/>
            <person name="Lutzoni F."/>
            <person name="Magnuson J."/>
            <person name="Mondo S."/>
            <person name="Nolan M."/>
            <person name="Ohm R."/>
            <person name="Pangilinan J."/>
            <person name="Park H.-J."/>
            <person name="Ramirez L."/>
            <person name="Alfaro M."/>
            <person name="Sun H."/>
            <person name="Tritt A."/>
            <person name="Yoshinaga Y."/>
            <person name="Zwiers L.-H."/>
            <person name="Turgeon B."/>
            <person name="Goodwin S."/>
            <person name="Spatafora J."/>
            <person name="Crous P."/>
            <person name="Grigoriev I."/>
        </authorList>
    </citation>
    <scope>NUCLEOTIDE SEQUENCE</scope>
    <source>
        <strain evidence="1">CBS 122367</strain>
    </source>
</reference>
<keyword evidence="2" id="KW-1185">Reference proteome</keyword>
<dbReference type="Proteomes" id="UP000799291">
    <property type="component" value="Unassembled WGS sequence"/>
</dbReference>
<accession>A0A6G1JH32</accession>
<dbReference type="AlphaFoldDB" id="A0A6G1JH32"/>
<evidence type="ECO:0000313" key="2">
    <source>
        <dbReference type="Proteomes" id="UP000799291"/>
    </source>
</evidence>
<dbReference type="EMBL" id="MU005572">
    <property type="protein sequence ID" value="KAF2689485.1"/>
    <property type="molecule type" value="Genomic_DNA"/>
</dbReference>
<evidence type="ECO:0000313" key="1">
    <source>
        <dbReference type="EMBL" id="KAF2689485.1"/>
    </source>
</evidence>
<sequence>MDLAVRLEICNSRRPSVASERSNSRLELQVSVHTLGKCSAIRVPCLASVSCHEPRALPNTTPLCFASVIQIITRGVGVLIWECLGIGASITPTGTRSQARLDEWSSAADFTTPSRKSCQTKPVGLHSAYMAKARRNVPHVESKTQSAKFKLVAGKGRKRVPGIFGGHCGRRKRLSAPITNTIYVARKEITVRLKATDFLFEQLVHGASLAINS</sequence>